<accession>A0A1I1FZE4</accession>
<dbReference type="CDD" id="cd12797">
    <property type="entry name" value="M23_peptidase"/>
    <property type="match status" value="1"/>
</dbReference>
<feature type="coiled-coil region" evidence="1">
    <location>
        <begin position="55"/>
        <end position="82"/>
    </location>
</feature>
<sequence>MNLIFCSSAHSSSKSFKLTPGLLAIIFGVVFSIPAAIGGTLVYWWVDANERLHNNQASQMMAKELQNQREEVEKVKRQSIERIDALTPRIGELQARLLRLDALGKRLTAVADLSDEFNFDQPPPMGGPESLYEEGSVYTDSELMDTLNALTRKIEQRHQQLELIHALLTQRNLADQVYLAGRPVNSGWMSSPFGRRSDPFTGRTSWHEGIDYAGRENSDVLATGAGVVVFAARRGGFGKLVEIDHGDGYLTRYAHLNEFRVSKGDLVQRGDIIGGMGCTGRCTGTHVHYEVLRNGRAVDPARYVSRSAP</sequence>
<dbReference type="Proteomes" id="UP000199058">
    <property type="component" value="Unassembled WGS sequence"/>
</dbReference>
<feature type="transmembrane region" description="Helical" evidence="2">
    <location>
        <begin position="21"/>
        <end position="46"/>
    </location>
</feature>
<name>A0A1I1FZE4_9GAMM</name>
<keyword evidence="2" id="KW-0472">Membrane</keyword>
<evidence type="ECO:0000256" key="1">
    <source>
        <dbReference type="SAM" id="Coils"/>
    </source>
</evidence>
<evidence type="ECO:0000259" key="3">
    <source>
        <dbReference type="Pfam" id="PF01551"/>
    </source>
</evidence>
<evidence type="ECO:0000313" key="5">
    <source>
        <dbReference type="Proteomes" id="UP000199058"/>
    </source>
</evidence>
<organism evidence="4 5">
    <name type="scientific">Marinospirillum celere</name>
    <dbReference type="NCBI Taxonomy" id="1122252"/>
    <lineage>
        <taxon>Bacteria</taxon>
        <taxon>Pseudomonadati</taxon>
        <taxon>Pseudomonadota</taxon>
        <taxon>Gammaproteobacteria</taxon>
        <taxon>Oceanospirillales</taxon>
        <taxon>Oceanospirillaceae</taxon>
        <taxon>Marinospirillum</taxon>
    </lineage>
</organism>
<dbReference type="InterPro" id="IPR016047">
    <property type="entry name" value="M23ase_b-sheet_dom"/>
</dbReference>
<dbReference type="STRING" id="1122252.SAMN05660443_1308"/>
<evidence type="ECO:0000256" key="2">
    <source>
        <dbReference type="SAM" id="Phobius"/>
    </source>
</evidence>
<dbReference type="Pfam" id="PF01551">
    <property type="entry name" value="Peptidase_M23"/>
    <property type="match status" value="1"/>
</dbReference>
<dbReference type="OrthoDB" id="9805070at2"/>
<dbReference type="AlphaFoldDB" id="A0A1I1FZE4"/>
<gene>
    <name evidence="4" type="ORF">SAMN05660443_1308</name>
</gene>
<keyword evidence="5" id="KW-1185">Reference proteome</keyword>
<keyword evidence="2" id="KW-1133">Transmembrane helix</keyword>
<dbReference type="GO" id="GO:0004222">
    <property type="term" value="F:metalloendopeptidase activity"/>
    <property type="evidence" value="ECO:0007669"/>
    <property type="project" value="TreeGrafter"/>
</dbReference>
<reference evidence="4 5" key="1">
    <citation type="submission" date="2016-10" db="EMBL/GenBank/DDBJ databases">
        <authorList>
            <person name="de Groot N.N."/>
        </authorList>
    </citation>
    <scope>NUCLEOTIDE SEQUENCE [LARGE SCALE GENOMIC DNA]</scope>
    <source>
        <strain evidence="4 5">DSM 18438</strain>
    </source>
</reference>
<proteinExistence type="predicted"/>
<dbReference type="PANTHER" id="PTHR21666:SF291">
    <property type="entry name" value="STAGE II SPORULATION PROTEIN Q"/>
    <property type="match status" value="1"/>
</dbReference>
<protein>
    <submittedName>
        <fullName evidence="4">Peptidase family M23</fullName>
    </submittedName>
</protein>
<dbReference type="FunFam" id="2.70.70.10:FF:000006">
    <property type="entry name" value="M23 family peptidase"/>
    <property type="match status" value="1"/>
</dbReference>
<dbReference type="Gene3D" id="2.70.70.10">
    <property type="entry name" value="Glucose Permease (Domain IIA)"/>
    <property type="match status" value="1"/>
</dbReference>
<feature type="domain" description="M23ase beta-sheet core" evidence="3">
    <location>
        <begin position="207"/>
        <end position="300"/>
    </location>
</feature>
<keyword evidence="1" id="KW-0175">Coiled coil</keyword>
<dbReference type="InterPro" id="IPR050570">
    <property type="entry name" value="Cell_wall_metabolism_enzyme"/>
</dbReference>
<dbReference type="SUPFAM" id="SSF51261">
    <property type="entry name" value="Duplicated hybrid motif"/>
    <property type="match status" value="1"/>
</dbReference>
<dbReference type="InterPro" id="IPR011055">
    <property type="entry name" value="Dup_hybrid_motif"/>
</dbReference>
<dbReference type="PANTHER" id="PTHR21666">
    <property type="entry name" value="PEPTIDASE-RELATED"/>
    <property type="match status" value="1"/>
</dbReference>
<keyword evidence="2" id="KW-0812">Transmembrane</keyword>
<dbReference type="EMBL" id="FOLH01000002">
    <property type="protein sequence ID" value="SFC04734.1"/>
    <property type="molecule type" value="Genomic_DNA"/>
</dbReference>
<evidence type="ECO:0000313" key="4">
    <source>
        <dbReference type="EMBL" id="SFC04734.1"/>
    </source>
</evidence>